<evidence type="ECO:0000313" key="1">
    <source>
        <dbReference type="EMBL" id="OBB82884.1"/>
    </source>
</evidence>
<protein>
    <submittedName>
        <fullName evidence="1">Uncharacterized protein</fullName>
    </submittedName>
</protein>
<gene>
    <name evidence="1" type="ORF">A5760_11615</name>
</gene>
<dbReference type="EMBL" id="LZSX01000068">
    <property type="protein sequence ID" value="OBB82884.1"/>
    <property type="molecule type" value="Genomic_DNA"/>
</dbReference>
<organism evidence="1 2">
    <name type="scientific">Mycobacterium colombiense</name>
    <dbReference type="NCBI Taxonomy" id="339268"/>
    <lineage>
        <taxon>Bacteria</taxon>
        <taxon>Bacillati</taxon>
        <taxon>Actinomycetota</taxon>
        <taxon>Actinomycetes</taxon>
        <taxon>Mycobacteriales</taxon>
        <taxon>Mycobacteriaceae</taxon>
        <taxon>Mycobacterium</taxon>
        <taxon>Mycobacterium avium complex (MAC)</taxon>
    </lineage>
</organism>
<reference evidence="1 2" key="1">
    <citation type="submission" date="2016-06" db="EMBL/GenBank/DDBJ databases">
        <authorList>
            <person name="Kjaerup R.B."/>
            <person name="Dalgaard T.S."/>
            <person name="Juul-Madsen H.R."/>
        </authorList>
    </citation>
    <scope>NUCLEOTIDE SEQUENCE [LARGE SCALE GENOMIC DNA]</scope>
    <source>
        <strain evidence="1 2">852002-51834_SCH5396731</strain>
    </source>
</reference>
<accession>A0A1A0VI44</accession>
<evidence type="ECO:0000313" key="2">
    <source>
        <dbReference type="Proteomes" id="UP000091914"/>
    </source>
</evidence>
<dbReference type="Proteomes" id="UP000091914">
    <property type="component" value="Unassembled WGS sequence"/>
</dbReference>
<comment type="caution">
    <text evidence="1">The sequence shown here is derived from an EMBL/GenBank/DDBJ whole genome shotgun (WGS) entry which is preliminary data.</text>
</comment>
<name>A0A1A0VI44_9MYCO</name>
<proteinExistence type="predicted"/>
<dbReference type="AlphaFoldDB" id="A0A1A0VI44"/>
<sequence length="195" mass="21642">MQQGFDLLQLCFPSLLGVEKGVEKTAFPNVFGQPSPGRRVPLGIDGTPDREKVTHAGRHADSALEDTLVRVQPRVEDARHLVSDRITEKVFELASRVLFELDDQPVDDLHSYLDALLTGPGFTPQVVQNAIDVIGNLLDLVERVTLDDQHQVVAQIGQRPQPVQQVSNMVMSLIHLIGEIVEVRRQLPGHIADLR</sequence>